<sequence length="40" mass="4666">MHLFWTGFSPGYGYAKLLSSSFRPCNLFSELFFKAPEYIL</sequence>
<dbReference type="KEGG" id="mmaz:MmTuc01_2455"/>
<dbReference type="HOGENOM" id="CLU_3282870_0_0_2"/>
<name>M1Q5Y3_METMZ</name>
<gene>
    <name evidence="1" type="ORF">MmTuc01_2455</name>
</gene>
<organism evidence="1 2">
    <name type="scientific">Methanosarcina mazei Tuc01</name>
    <dbReference type="NCBI Taxonomy" id="1236903"/>
    <lineage>
        <taxon>Archaea</taxon>
        <taxon>Methanobacteriati</taxon>
        <taxon>Methanobacteriota</taxon>
        <taxon>Stenosarchaea group</taxon>
        <taxon>Methanomicrobia</taxon>
        <taxon>Methanosarcinales</taxon>
        <taxon>Methanosarcinaceae</taxon>
        <taxon>Methanosarcina</taxon>
    </lineage>
</organism>
<accession>M1Q5Y3</accession>
<dbReference type="EMBL" id="CP004144">
    <property type="protein sequence ID" value="AGF97765.1"/>
    <property type="molecule type" value="Genomic_DNA"/>
</dbReference>
<dbReference type="AlphaFoldDB" id="M1Q5Y3"/>
<evidence type="ECO:0000313" key="2">
    <source>
        <dbReference type="Proteomes" id="UP000011718"/>
    </source>
</evidence>
<proteinExistence type="predicted"/>
<protein>
    <submittedName>
        <fullName evidence="1">Uncharacterized protein</fullName>
    </submittedName>
</protein>
<dbReference type="BioCyc" id="MMAZ1236903:G139K-2348-MONOMER"/>
<dbReference type="Proteomes" id="UP000011718">
    <property type="component" value="Chromosome"/>
</dbReference>
<reference evidence="1 2" key="1">
    <citation type="journal article" date="2013" name="Genome Announc.">
        <title>Complete Genome of a Methanosarcina mazei Strain Isolated from Sediment Samples from an Amazonian Flooded Area.</title>
        <authorList>
            <person name="Assis das Gracas D."/>
            <person name="Thiago Juca Ramos R."/>
            <person name="Vieira Araujo A.C."/>
            <person name="Zahlouth R."/>
            <person name="Ribeiro Carneiro A."/>
            <person name="Souza Lopes T."/>
            <person name="Azevedo Barauna R."/>
            <person name="Azevedo V."/>
            <person name="Cruz Schneider M.P."/>
            <person name="Pellizari V.H."/>
            <person name="Silva A."/>
        </authorList>
    </citation>
    <scope>NUCLEOTIDE SEQUENCE [LARGE SCALE GENOMIC DNA]</scope>
    <source>
        <strain evidence="1 2">Tuc01</strain>
    </source>
</reference>
<evidence type="ECO:0000313" key="1">
    <source>
        <dbReference type="EMBL" id="AGF97765.1"/>
    </source>
</evidence>